<gene>
    <name evidence="2" type="ORF">S58_34040</name>
</gene>
<evidence type="ECO:0000313" key="3">
    <source>
        <dbReference type="Proteomes" id="UP000011841"/>
    </source>
</evidence>
<dbReference type="EMBL" id="AP012603">
    <property type="protein sequence ID" value="BAM89398.1"/>
    <property type="molecule type" value="Genomic_DNA"/>
</dbReference>
<evidence type="ECO:0000313" key="2">
    <source>
        <dbReference type="EMBL" id="BAM89398.1"/>
    </source>
</evidence>
<dbReference type="RefSeq" id="WP_015666513.1">
    <property type="nucleotide sequence ID" value="NC_020453.1"/>
</dbReference>
<feature type="region of interest" description="Disordered" evidence="1">
    <location>
        <begin position="1"/>
        <end position="42"/>
    </location>
</feature>
<evidence type="ECO:0000256" key="1">
    <source>
        <dbReference type="SAM" id="MobiDB-lite"/>
    </source>
</evidence>
<feature type="compositionally biased region" description="Basic and acidic residues" evidence="1">
    <location>
        <begin position="19"/>
        <end position="42"/>
    </location>
</feature>
<keyword evidence="3" id="KW-1185">Reference proteome</keyword>
<dbReference type="Proteomes" id="UP000011841">
    <property type="component" value="Chromosome"/>
</dbReference>
<name>M4Z753_9BRAD</name>
<dbReference type="GeneID" id="301817251"/>
<reference evidence="2 3" key="1">
    <citation type="journal article" date="2013" name="Appl. Environ. Microbiol.">
        <title>Genome analysis suggests that the soil oligotrophic bacterium Agromonas oligotrophica (Bradyrhizobium oligotrophicum) is a nitrogen-fixing symbiont of Aeschynomene indica.</title>
        <authorList>
            <person name="Okubo T."/>
            <person name="Fukushima S."/>
            <person name="Itakura M."/>
            <person name="Oshima K."/>
            <person name="Longtonglang A."/>
            <person name="Teaumroong N."/>
            <person name="Mitsui H."/>
            <person name="Hattori M."/>
            <person name="Hattori R."/>
            <person name="Hattori T."/>
            <person name="Minamisawa K."/>
        </authorList>
    </citation>
    <scope>NUCLEOTIDE SEQUENCE [LARGE SCALE GENOMIC DNA]</scope>
    <source>
        <strain evidence="2 3">S58</strain>
    </source>
</reference>
<accession>M4Z753</accession>
<dbReference type="PATRIC" id="fig|1245469.3.peg.3481"/>
<dbReference type="AlphaFoldDB" id="M4Z753"/>
<organism evidence="2 3">
    <name type="scientific">Bradyrhizobium oligotrophicum S58</name>
    <dbReference type="NCBI Taxonomy" id="1245469"/>
    <lineage>
        <taxon>Bacteria</taxon>
        <taxon>Pseudomonadati</taxon>
        <taxon>Pseudomonadota</taxon>
        <taxon>Alphaproteobacteria</taxon>
        <taxon>Hyphomicrobiales</taxon>
        <taxon>Nitrobacteraceae</taxon>
        <taxon>Bradyrhizobium</taxon>
    </lineage>
</organism>
<proteinExistence type="predicted"/>
<protein>
    <submittedName>
        <fullName evidence="2">Uncharacterized protein</fullName>
    </submittedName>
</protein>
<dbReference type="HOGENOM" id="CLU_2535978_0_0_5"/>
<dbReference type="STRING" id="1245469.S58_34040"/>
<dbReference type="KEGG" id="aol:S58_34040"/>
<sequence length="83" mass="9038">MGLAAPATVSRKIISQEAGHGKTGEPSDRRHFEASGRRQRAAEKQIEEILATDARIAWHLREDDKVGIVGLGIPPRSPSRGRS</sequence>